<keyword evidence="3" id="KW-1185">Reference proteome</keyword>
<dbReference type="HOGENOM" id="CLU_074846_1_1_1"/>
<dbReference type="AlphaFoldDB" id="I2G2K9"/>
<dbReference type="EMBL" id="CAGI01000182">
    <property type="protein sequence ID" value="CCF53402.1"/>
    <property type="molecule type" value="Genomic_DNA"/>
</dbReference>
<dbReference type="OrthoDB" id="10044044at2759"/>
<dbReference type="InterPro" id="IPR053206">
    <property type="entry name" value="Dimeric_xanthone_biosynth"/>
</dbReference>
<organism evidence="2 3">
    <name type="scientific">Ustilago hordei</name>
    <name type="common">Barley covered smut fungus</name>
    <dbReference type="NCBI Taxonomy" id="120017"/>
    <lineage>
        <taxon>Eukaryota</taxon>
        <taxon>Fungi</taxon>
        <taxon>Dikarya</taxon>
        <taxon>Basidiomycota</taxon>
        <taxon>Ustilaginomycotina</taxon>
        <taxon>Ustilaginomycetes</taxon>
        <taxon>Ustilaginales</taxon>
        <taxon>Ustilaginaceae</taxon>
        <taxon>Ustilago</taxon>
    </lineage>
</organism>
<evidence type="ECO:0000313" key="3">
    <source>
        <dbReference type="Proteomes" id="UP000006174"/>
    </source>
</evidence>
<dbReference type="Pfam" id="PF01814">
    <property type="entry name" value="Hemerythrin"/>
    <property type="match status" value="1"/>
</dbReference>
<evidence type="ECO:0000313" key="2">
    <source>
        <dbReference type="EMBL" id="CCF53402.1"/>
    </source>
</evidence>
<sequence length="177" mass="20050">MSLSPDPWDSLYNGMLPFHEHFRHTLSQITTLLSTVSPTSPSKSKLSNLANLLYSCASLCQYLETHHTIEERYIFPVLAKKLPQFGHSSQHTKEHAQMHKAIENLEKYVGEVSKALRSGKVREGELEEVFDYAKIKKLVDGLRDVLLPHLEAEEASLRAPVVKAAGFELSEIRNLIR</sequence>
<dbReference type="OMA" id="AEHMDYF"/>
<dbReference type="PANTHER" id="PTHR38048:SF1">
    <property type="entry name" value="HEMERYTHRIN-LIKE DOMAIN-CONTAINING PROTEIN"/>
    <property type="match status" value="1"/>
</dbReference>
<proteinExistence type="predicted"/>
<dbReference type="eggNOG" id="ENOG502S4CP">
    <property type="taxonomic scope" value="Eukaryota"/>
</dbReference>
<evidence type="ECO:0000259" key="1">
    <source>
        <dbReference type="Pfam" id="PF01814"/>
    </source>
</evidence>
<accession>I2G2K9</accession>
<dbReference type="Proteomes" id="UP000006174">
    <property type="component" value="Unassembled WGS sequence"/>
</dbReference>
<dbReference type="STRING" id="1128400.I2G2K9"/>
<reference evidence="2 3" key="1">
    <citation type="journal article" date="2012" name="Plant Cell">
        <title>Genome comparison of barley and maize smut fungi reveals targeted loss of RNA silencing components and species-specific presence of transposable elements.</title>
        <authorList>
            <person name="Laurie J.D."/>
            <person name="Ali S."/>
            <person name="Linning R."/>
            <person name="Mannhaupt G."/>
            <person name="Wong P."/>
            <person name="Gueldener U."/>
            <person name="Muensterkoetter M."/>
            <person name="Moore R."/>
            <person name="Kahmann R."/>
            <person name="Bakkeren G."/>
            <person name="Schirawski J."/>
        </authorList>
    </citation>
    <scope>NUCLEOTIDE SEQUENCE [LARGE SCALE GENOMIC DNA]</scope>
    <source>
        <strain evidence="3">Uh4875-4</strain>
    </source>
</reference>
<dbReference type="Gene3D" id="1.20.120.520">
    <property type="entry name" value="nmb1532 protein domain like"/>
    <property type="match status" value="1"/>
</dbReference>
<name>I2G2K9_USTHO</name>
<comment type="caution">
    <text evidence="2">The sequence shown here is derived from an EMBL/GenBank/DDBJ whole genome shotgun (WGS) entry which is preliminary data.</text>
</comment>
<protein>
    <recommendedName>
        <fullName evidence="1">Hemerythrin-like domain-containing protein</fullName>
    </recommendedName>
</protein>
<feature type="domain" description="Hemerythrin-like" evidence="1">
    <location>
        <begin position="18"/>
        <end position="113"/>
    </location>
</feature>
<dbReference type="InterPro" id="IPR012312">
    <property type="entry name" value="Hemerythrin-like"/>
</dbReference>
<dbReference type="CDD" id="cd12108">
    <property type="entry name" value="Hr-like"/>
    <property type="match status" value="1"/>
</dbReference>
<dbReference type="PANTHER" id="PTHR38048">
    <property type="entry name" value="EXPRESSED PROTEIN"/>
    <property type="match status" value="1"/>
</dbReference>
<gene>
    <name evidence="2" type="ORF">UHOR_02530</name>
</gene>